<feature type="domain" description="DUF1468" evidence="2">
    <location>
        <begin position="10"/>
        <end position="153"/>
    </location>
</feature>
<dbReference type="RefSeq" id="WP_053584501.1">
    <property type="nucleotide sequence ID" value="NZ_LGRV01000003.1"/>
</dbReference>
<sequence>MSQTFDKMTSIVLFIIGILFIAQATQISDSAYGSAVGPKTFPLALGIVLVLLSLRLFYETWRQAVKARLAKGPETPSKTSSIEIKKFLLLFVSALAYVFFLEIVGYVITTFIFLLIGFQTMERGKIISSVIISVAFSVGIYYLFSVILGGSLPSFPTF</sequence>
<evidence type="ECO:0000313" key="3">
    <source>
        <dbReference type="EMBL" id="KOS69629.1"/>
    </source>
</evidence>
<feature type="transmembrane region" description="Helical" evidence="1">
    <location>
        <begin position="87"/>
        <end position="114"/>
    </location>
</feature>
<keyword evidence="4" id="KW-1185">Reference proteome</keyword>
<comment type="caution">
    <text evidence="3">The sequence shown here is derived from an EMBL/GenBank/DDBJ whole genome shotgun (WGS) entry which is preliminary data.</text>
</comment>
<feature type="transmembrane region" description="Helical" evidence="1">
    <location>
        <begin position="40"/>
        <end position="58"/>
    </location>
</feature>
<dbReference type="InterPro" id="IPR009936">
    <property type="entry name" value="DUF1468"/>
</dbReference>
<evidence type="ECO:0000313" key="4">
    <source>
        <dbReference type="Proteomes" id="UP000050668"/>
    </source>
</evidence>
<proteinExistence type="predicted"/>
<dbReference type="Proteomes" id="UP000050668">
    <property type="component" value="Unassembled WGS sequence"/>
</dbReference>
<evidence type="ECO:0000259" key="2">
    <source>
        <dbReference type="Pfam" id="PF07331"/>
    </source>
</evidence>
<keyword evidence="1" id="KW-0472">Membrane</keyword>
<feature type="transmembrane region" description="Helical" evidence="1">
    <location>
        <begin position="126"/>
        <end position="148"/>
    </location>
</feature>
<name>A0ABR5K5L2_9BACI</name>
<reference evidence="4" key="1">
    <citation type="submission" date="2015-07" db="EMBL/GenBank/DDBJ databases">
        <title>Fjat-14205 dsm 2895.</title>
        <authorList>
            <person name="Liu B."/>
            <person name="Wang J."/>
            <person name="Zhu Y."/>
            <person name="Liu G."/>
            <person name="Chen Q."/>
            <person name="Chen Z."/>
            <person name="Lan J."/>
            <person name="Che J."/>
            <person name="Ge C."/>
            <person name="Shi H."/>
            <person name="Pan Z."/>
            <person name="Liu X."/>
        </authorList>
    </citation>
    <scope>NUCLEOTIDE SEQUENCE [LARGE SCALE GENOMIC DNA]</scope>
    <source>
        <strain evidence="4">DSM 25560</strain>
    </source>
</reference>
<keyword evidence="1" id="KW-0812">Transmembrane</keyword>
<accession>A0ABR5K5L2</accession>
<protein>
    <submittedName>
        <fullName evidence="3">Transporter</fullName>
    </submittedName>
</protein>
<keyword evidence="1" id="KW-1133">Transmembrane helix</keyword>
<dbReference type="EMBL" id="LGRV01000003">
    <property type="protein sequence ID" value="KOS69629.1"/>
    <property type="molecule type" value="Genomic_DNA"/>
</dbReference>
<evidence type="ECO:0000256" key="1">
    <source>
        <dbReference type="SAM" id="Phobius"/>
    </source>
</evidence>
<dbReference type="Pfam" id="PF07331">
    <property type="entry name" value="TctB"/>
    <property type="match status" value="1"/>
</dbReference>
<organism evidence="3 4">
    <name type="scientific">Lysinibacillus contaminans</name>
    <dbReference type="NCBI Taxonomy" id="1293441"/>
    <lineage>
        <taxon>Bacteria</taxon>
        <taxon>Bacillati</taxon>
        <taxon>Bacillota</taxon>
        <taxon>Bacilli</taxon>
        <taxon>Bacillales</taxon>
        <taxon>Bacillaceae</taxon>
        <taxon>Lysinibacillus</taxon>
    </lineage>
</organism>
<gene>
    <name evidence="3" type="ORF">AEA09_14300</name>
</gene>